<evidence type="ECO:0000256" key="1">
    <source>
        <dbReference type="SAM" id="MobiDB-lite"/>
    </source>
</evidence>
<evidence type="ECO:0000313" key="3">
    <source>
        <dbReference type="Proteomes" id="UP001172101"/>
    </source>
</evidence>
<dbReference type="EMBL" id="JAUIRO010000007">
    <property type="protein sequence ID" value="KAK0707047.1"/>
    <property type="molecule type" value="Genomic_DNA"/>
</dbReference>
<evidence type="ECO:0000313" key="2">
    <source>
        <dbReference type="EMBL" id="KAK0707047.1"/>
    </source>
</evidence>
<feature type="compositionally biased region" description="Polar residues" evidence="1">
    <location>
        <begin position="17"/>
        <end position="26"/>
    </location>
</feature>
<keyword evidence="3" id="KW-1185">Reference proteome</keyword>
<name>A0AA40DN76_9PEZI</name>
<accession>A0AA40DN76</accession>
<proteinExistence type="predicted"/>
<dbReference type="RefSeq" id="XP_060292141.1">
    <property type="nucleotide sequence ID" value="XM_060448079.1"/>
</dbReference>
<sequence length="147" mass="16260">MQYSGGKCRLPPIPAATSHQASGEEQQQWRERLRMELDIFAGRLYAGFDECTALRRYMESPDGAALSVNPAGFLFEWLALRRKGQNITHTPMGYVCQGWPLRKDHHLFAVQEGEGLHLPGSLDPLIESARVGGVSDSDADDGSSDEE</sequence>
<reference evidence="2" key="1">
    <citation type="submission" date="2023-06" db="EMBL/GenBank/DDBJ databases">
        <title>Genome-scale phylogeny and comparative genomics of the fungal order Sordariales.</title>
        <authorList>
            <consortium name="Lawrence Berkeley National Laboratory"/>
            <person name="Hensen N."/>
            <person name="Bonometti L."/>
            <person name="Westerberg I."/>
            <person name="Brannstrom I.O."/>
            <person name="Guillou S."/>
            <person name="Cros-Aarteil S."/>
            <person name="Calhoun S."/>
            <person name="Haridas S."/>
            <person name="Kuo A."/>
            <person name="Mondo S."/>
            <person name="Pangilinan J."/>
            <person name="Riley R."/>
            <person name="LaButti K."/>
            <person name="Andreopoulos B."/>
            <person name="Lipzen A."/>
            <person name="Chen C."/>
            <person name="Yanf M."/>
            <person name="Daum C."/>
            <person name="Ng V."/>
            <person name="Clum A."/>
            <person name="Steindorff A."/>
            <person name="Ohm R."/>
            <person name="Martin F."/>
            <person name="Silar P."/>
            <person name="Natvig D."/>
            <person name="Lalanne C."/>
            <person name="Gautier V."/>
            <person name="Ament-velasquez S.L."/>
            <person name="Kruys A."/>
            <person name="Hutchinson M.I."/>
            <person name="Powell A.J."/>
            <person name="Barry K."/>
            <person name="Miller A.N."/>
            <person name="Grigoriev I.V."/>
            <person name="Debuchy R."/>
            <person name="Gladieux P."/>
            <person name="Thoren M.H."/>
            <person name="Johannesson H."/>
        </authorList>
    </citation>
    <scope>NUCLEOTIDE SEQUENCE</scope>
    <source>
        <strain evidence="2">SMH2392-1A</strain>
    </source>
</reference>
<dbReference type="GeneID" id="85331349"/>
<dbReference type="AlphaFoldDB" id="A0AA40DN76"/>
<organism evidence="2 3">
    <name type="scientific">Lasiosphaeria miniovina</name>
    <dbReference type="NCBI Taxonomy" id="1954250"/>
    <lineage>
        <taxon>Eukaryota</taxon>
        <taxon>Fungi</taxon>
        <taxon>Dikarya</taxon>
        <taxon>Ascomycota</taxon>
        <taxon>Pezizomycotina</taxon>
        <taxon>Sordariomycetes</taxon>
        <taxon>Sordariomycetidae</taxon>
        <taxon>Sordariales</taxon>
        <taxon>Lasiosphaeriaceae</taxon>
        <taxon>Lasiosphaeria</taxon>
    </lineage>
</organism>
<protein>
    <submittedName>
        <fullName evidence="2">Uncharacterized protein</fullName>
    </submittedName>
</protein>
<gene>
    <name evidence="2" type="ORF">B0T26DRAFT_876066</name>
</gene>
<comment type="caution">
    <text evidence="2">The sequence shown here is derived from an EMBL/GenBank/DDBJ whole genome shotgun (WGS) entry which is preliminary data.</text>
</comment>
<feature type="region of interest" description="Disordered" evidence="1">
    <location>
        <begin position="1"/>
        <end position="27"/>
    </location>
</feature>
<dbReference type="Proteomes" id="UP001172101">
    <property type="component" value="Unassembled WGS sequence"/>
</dbReference>